<keyword evidence="1" id="KW-0732">Signal</keyword>
<dbReference type="EMBL" id="CP071091">
    <property type="protein sequence ID" value="QSQ17713.1"/>
    <property type="molecule type" value="Genomic_DNA"/>
</dbReference>
<dbReference type="InterPro" id="IPR053167">
    <property type="entry name" value="Spore_coat_component"/>
</dbReference>
<dbReference type="InterPro" id="IPR007893">
    <property type="entry name" value="Spore_coat_U/FanG"/>
</dbReference>
<keyword evidence="4" id="KW-1185">Reference proteome</keyword>
<organism evidence="3 4">
    <name type="scientific">Myxococcus landrumensis</name>
    <dbReference type="NCBI Taxonomy" id="2813577"/>
    <lineage>
        <taxon>Bacteria</taxon>
        <taxon>Pseudomonadati</taxon>
        <taxon>Myxococcota</taxon>
        <taxon>Myxococcia</taxon>
        <taxon>Myxococcales</taxon>
        <taxon>Cystobacterineae</taxon>
        <taxon>Myxococcaceae</taxon>
        <taxon>Myxococcus</taxon>
    </lineage>
</organism>
<keyword evidence="3" id="KW-0946">Virion</keyword>
<evidence type="ECO:0000259" key="2">
    <source>
        <dbReference type="Pfam" id="PF05229"/>
    </source>
</evidence>
<proteinExistence type="predicted"/>
<feature type="domain" description="Spore coat protein U/FanG" evidence="2">
    <location>
        <begin position="23"/>
        <end position="156"/>
    </location>
</feature>
<protein>
    <submittedName>
        <fullName evidence="3">Spore coat protein U domain-containing protein</fullName>
    </submittedName>
</protein>
<keyword evidence="3" id="KW-0167">Capsid protein</keyword>
<evidence type="ECO:0000256" key="1">
    <source>
        <dbReference type="SAM" id="SignalP"/>
    </source>
</evidence>
<gene>
    <name evidence="3" type="ORF">JY572_17485</name>
</gene>
<dbReference type="Pfam" id="PF05229">
    <property type="entry name" value="SCPU"/>
    <property type="match status" value="1"/>
</dbReference>
<dbReference type="PANTHER" id="PTHR37089">
    <property type="entry name" value="PROTEIN U-RELATED"/>
    <property type="match status" value="1"/>
</dbReference>
<dbReference type="Proteomes" id="UP000663090">
    <property type="component" value="Chromosome"/>
</dbReference>
<evidence type="ECO:0000313" key="3">
    <source>
        <dbReference type="EMBL" id="QSQ17713.1"/>
    </source>
</evidence>
<name>A0ABX7NH41_9BACT</name>
<dbReference type="SMART" id="SM00972">
    <property type="entry name" value="SCPU"/>
    <property type="match status" value="1"/>
</dbReference>
<evidence type="ECO:0000313" key="4">
    <source>
        <dbReference type="Proteomes" id="UP000663090"/>
    </source>
</evidence>
<dbReference type="RefSeq" id="WP_206719332.1">
    <property type="nucleotide sequence ID" value="NZ_CP071091.1"/>
</dbReference>
<dbReference type="PANTHER" id="PTHR37089:SF3">
    <property type="entry name" value="EXPORTED PROTEIN"/>
    <property type="match status" value="1"/>
</dbReference>
<sequence length="159" mass="16607">MTSHDILNHARALAVLGMGLLSTSAAHAVCRFQSTVGPSFGTYTSTATLPLDTTGSITYRCDSQPLLSTVTIDLSEGSAGSYLPRRLQGPAGSTLNYNLYQDASRLLIWGNGALGTLRYGPVLCVNGADVTVPIYARIPAGQAASAGSYSDTLVITMTF</sequence>
<feature type="signal peptide" evidence="1">
    <location>
        <begin position="1"/>
        <end position="28"/>
    </location>
</feature>
<feature type="chain" id="PRO_5046995405" evidence="1">
    <location>
        <begin position="29"/>
        <end position="159"/>
    </location>
</feature>
<accession>A0ABX7NH41</accession>
<reference evidence="3 4" key="1">
    <citation type="submission" date="2021-02" db="EMBL/GenBank/DDBJ databases">
        <title>De Novo genome assembly of isolated myxobacteria.</title>
        <authorList>
            <person name="Stevens D.C."/>
        </authorList>
    </citation>
    <scope>NUCLEOTIDE SEQUENCE [LARGE SCALE GENOMIC DNA]</scope>
    <source>
        <strain evidence="3 4">SCHIC003</strain>
    </source>
</reference>